<evidence type="ECO:0000313" key="5">
    <source>
        <dbReference type="Proteomes" id="UP000076976"/>
    </source>
</evidence>
<dbReference type="Gene3D" id="3.40.50.2000">
    <property type="entry name" value="Glycogen Phosphorylase B"/>
    <property type="match status" value="2"/>
</dbReference>
<dbReference type="PANTHER" id="PTHR12526">
    <property type="entry name" value="GLYCOSYLTRANSFERASE"/>
    <property type="match status" value="1"/>
</dbReference>
<accession>A0A176QFN5</accession>
<gene>
    <name evidence="4" type="ORF">AWH69_01580</name>
</gene>
<dbReference type="Pfam" id="PF00534">
    <property type="entry name" value="Glycos_transf_1"/>
    <property type="match status" value="1"/>
</dbReference>
<evidence type="ECO:0000313" key="4">
    <source>
        <dbReference type="EMBL" id="OAB88523.1"/>
    </source>
</evidence>
<evidence type="ECO:0000256" key="1">
    <source>
        <dbReference type="ARBA" id="ARBA00022676"/>
    </source>
</evidence>
<keyword evidence="2 4" id="KW-0808">Transferase</keyword>
<dbReference type="RefSeq" id="WP_068270493.1">
    <property type="nucleotide sequence ID" value="NZ_LQZG01000001.1"/>
</dbReference>
<proteinExistence type="predicted"/>
<evidence type="ECO:0000259" key="3">
    <source>
        <dbReference type="Pfam" id="PF00534"/>
    </source>
</evidence>
<name>A0A176QFN5_9MICO</name>
<reference evidence="4 5" key="1">
    <citation type="submission" date="2016-01" db="EMBL/GenBank/DDBJ databases">
        <title>Janibacter melonis strain CD11_4 genome sequencing and assembly.</title>
        <authorList>
            <person name="Nair G.R."/>
            <person name="Kaur G."/>
            <person name="Chander A.M."/>
            <person name="Mayilraj S."/>
        </authorList>
    </citation>
    <scope>NUCLEOTIDE SEQUENCE [LARGE SCALE GENOMIC DNA]</scope>
    <source>
        <strain evidence="4 5">CD11-4</strain>
    </source>
</reference>
<dbReference type="Proteomes" id="UP000076976">
    <property type="component" value="Unassembled WGS sequence"/>
</dbReference>
<keyword evidence="5" id="KW-1185">Reference proteome</keyword>
<evidence type="ECO:0000256" key="2">
    <source>
        <dbReference type="ARBA" id="ARBA00022679"/>
    </source>
</evidence>
<feature type="domain" description="Glycosyl transferase family 1" evidence="3">
    <location>
        <begin position="217"/>
        <end position="373"/>
    </location>
</feature>
<comment type="caution">
    <text evidence="4">The sequence shown here is derived from an EMBL/GenBank/DDBJ whole genome shotgun (WGS) entry which is preliminary data.</text>
</comment>
<protein>
    <submittedName>
        <fullName evidence="4">Glycosyltransferase</fullName>
    </submittedName>
</protein>
<sequence>MPRVLLIAPTCDGRGVGESWVSYQWAEHLARRCEVTLVTYHKRNATPASEQLDGLRVVEWAEPPLLGRAERFNSIVKPGYLAFYRRARRWIRDAVAAGEHFDLAFQPTPVAMRYPSPVVGLGIPTIVGPVGGGLPDPEGFSAEGTNEPWYYRLRELDGLRLRHDPFLRRSYEEADCVLGIADYVGDALSCLDLRRFEVMPDVAIAEVPDPVPREPSARVRALFVGRLVRSKGVHELVDALAQTRAPVDLDLAGVGPEEGALRRRVTDLGLDDRVTFHGWLDRPAVADLYRRADLFAFPSYREPGGTVTLEAMSWGLPVVVADRGGPGAFTTDECAIRVPVRSPGQFRHDIAAALDRLGSDPGLRLSMGRAAREHVMTTATWSAKCDRLVALGEEVARVGS</sequence>
<dbReference type="GO" id="GO:0016757">
    <property type="term" value="F:glycosyltransferase activity"/>
    <property type="evidence" value="ECO:0007669"/>
    <property type="project" value="UniProtKB-KW"/>
</dbReference>
<dbReference type="PANTHER" id="PTHR12526:SF510">
    <property type="entry name" value="D-INOSITOL 3-PHOSPHATE GLYCOSYLTRANSFERASE"/>
    <property type="match status" value="1"/>
</dbReference>
<dbReference type="CDD" id="cd03801">
    <property type="entry name" value="GT4_PimA-like"/>
    <property type="match status" value="1"/>
</dbReference>
<keyword evidence="1" id="KW-0328">Glycosyltransferase</keyword>
<dbReference type="SUPFAM" id="SSF53756">
    <property type="entry name" value="UDP-Glycosyltransferase/glycogen phosphorylase"/>
    <property type="match status" value="1"/>
</dbReference>
<dbReference type="EMBL" id="LQZG01000001">
    <property type="protein sequence ID" value="OAB88523.1"/>
    <property type="molecule type" value="Genomic_DNA"/>
</dbReference>
<organism evidence="4 5">
    <name type="scientific">Janibacter melonis</name>
    <dbReference type="NCBI Taxonomy" id="262209"/>
    <lineage>
        <taxon>Bacteria</taxon>
        <taxon>Bacillati</taxon>
        <taxon>Actinomycetota</taxon>
        <taxon>Actinomycetes</taxon>
        <taxon>Micrococcales</taxon>
        <taxon>Intrasporangiaceae</taxon>
        <taxon>Janibacter</taxon>
    </lineage>
</organism>
<dbReference type="STRING" id="262209.AWH69_01580"/>
<dbReference type="InterPro" id="IPR001296">
    <property type="entry name" value="Glyco_trans_1"/>
</dbReference>
<dbReference type="AlphaFoldDB" id="A0A176QFN5"/>